<dbReference type="PROSITE" id="PS50263">
    <property type="entry name" value="CN_HYDROLASE"/>
    <property type="match status" value="1"/>
</dbReference>
<evidence type="ECO:0000256" key="2">
    <source>
        <dbReference type="ARBA" id="ARBA00010065"/>
    </source>
</evidence>
<evidence type="ECO:0000259" key="9">
    <source>
        <dbReference type="PROSITE" id="PS50263"/>
    </source>
</evidence>
<dbReference type="PANTHER" id="PTHR38686">
    <property type="entry name" value="APOLIPOPROTEIN N-ACYLTRANSFERASE"/>
    <property type="match status" value="1"/>
</dbReference>
<dbReference type="AlphaFoldDB" id="M3HIV2"/>
<dbReference type="Pfam" id="PF00795">
    <property type="entry name" value="CN_hydrolase"/>
    <property type="match status" value="1"/>
</dbReference>
<comment type="caution">
    <text evidence="10">The sequence shown here is derived from an EMBL/GenBank/DDBJ whole genome shotgun (WGS) entry which is preliminary data.</text>
</comment>
<keyword evidence="4 10" id="KW-0808">Transferase</keyword>
<dbReference type="EMBL" id="AFMD02000010">
    <property type="protein sequence ID" value="EMG24254.1"/>
    <property type="molecule type" value="Genomic_DNA"/>
</dbReference>
<evidence type="ECO:0000256" key="7">
    <source>
        <dbReference type="ARBA" id="ARBA00023136"/>
    </source>
</evidence>
<evidence type="ECO:0000256" key="5">
    <source>
        <dbReference type="ARBA" id="ARBA00022692"/>
    </source>
</evidence>
<protein>
    <submittedName>
        <fullName evidence="10">Apolipoprotein N-acyltransferase domain protein</fullName>
    </submittedName>
</protein>
<dbReference type="SUPFAM" id="SSF56317">
    <property type="entry name" value="Carbon-nitrogen hydrolase"/>
    <property type="match status" value="1"/>
</dbReference>
<feature type="domain" description="CN hydrolase" evidence="9">
    <location>
        <begin position="1"/>
        <end position="166"/>
    </location>
</feature>
<dbReference type="GO" id="GO:0016410">
    <property type="term" value="F:N-acyltransferase activity"/>
    <property type="evidence" value="ECO:0007669"/>
    <property type="project" value="InterPro"/>
</dbReference>
<reference evidence="10 11" key="1">
    <citation type="submission" date="2013-02" db="EMBL/GenBank/DDBJ databases">
        <authorList>
            <person name="Harkins D.M."/>
            <person name="Durkin A.S."/>
            <person name="Brinkac L.M."/>
            <person name="Haft D.H."/>
            <person name="Selengut J.D."/>
            <person name="Sanka R."/>
            <person name="DePew J."/>
            <person name="Purushe J."/>
            <person name="Tulsiani S.M."/>
            <person name="Graham G.C."/>
            <person name="Burns M.-A."/>
            <person name="Dohnt M.F."/>
            <person name="Smythe L.D."/>
            <person name="McKay D.B."/>
            <person name="Craig S.B."/>
            <person name="Vinetz J.M."/>
            <person name="Sutton G.G."/>
            <person name="Nierman W.C."/>
            <person name="Fouts D.E."/>
        </authorList>
    </citation>
    <scope>NUCLEOTIDE SEQUENCE [LARGE SCALE GENOMIC DNA]</scope>
    <source>
        <strain evidence="10 11">LT2050</strain>
    </source>
</reference>
<dbReference type="PANTHER" id="PTHR38686:SF1">
    <property type="entry name" value="APOLIPOPROTEIN N-ACYLTRANSFERASE"/>
    <property type="match status" value="1"/>
</dbReference>
<keyword evidence="5" id="KW-0812">Transmembrane</keyword>
<evidence type="ECO:0000256" key="1">
    <source>
        <dbReference type="ARBA" id="ARBA00004651"/>
    </source>
</evidence>
<proteinExistence type="inferred from homology"/>
<dbReference type="Proteomes" id="UP000011778">
    <property type="component" value="Unassembled WGS sequence"/>
</dbReference>
<accession>M3HIV2</accession>
<keyword evidence="3" id="KW-1003">Cell membrane</keyword>
<keyword evidence="7" id="KW-0472">Membrane</keyword>
<name>M3HIV2_LEPIT</name>
<evidence type="ECO:0000256" key="4">
    <source>
        <dbReference type="ARBA" id="ARBA00022679"/>
    </source>
</evidence>
<comment type="similarity">
    <text evidence="2">Belongs to the CN hydrolase family. Apolipoprotein N-acyltransferase subfamily.</text>
</comment>
<keyword evidence="8 10" id="KW-0012">Acyltransferase</keyword>
<dbReference type="Gene3D" id="3.60.110.10">
    <property type="entry name" value="Carbon-nitrogen hydrolase"/>
    <property type="match status" value="1"/>
</dbReference>
<gene>
    <name evidence="10" type="ORF">LEP1GSC150_5366</name>
</gene>
<evidence type="ECO:0000256" key="3">
    <source>
        <dbReference type="ARBA" id="ARBA00022475"/>
    </source>
</evidence>
<dbReference type="GO" id="GO:0005886">
    <property type="term" value="C:plasma membrane"/>
    <property type="evidence" value="ECO:0007669"/>
    <property type="project" value="UniProtKB-SubCell"/>
</dbReference>
<comment type="subcellular location">
    <subcellularLocation>
        <location evidence="1">Cell membrane</location>
        <topology evidence="1">Multi-pass membrane protein</topology>
    </subcellularLocation>
</comment>
<evidence type="ECO:0000313" key="11">
    <source>
        <dbReference type="Proteomes" id="UP000011778"/>
    </source>
</evidence>
<dbReference type="InterPro" id="IPR036526">
    <property type="entry name" value="C-N_Hydrolase_sf"/>
</dbReference>
<evidence type="ECO:0000256" key="6">
    <source>
        <dbReference type="ARBA" id="ARBA00022989"/>
    </source>
</evidence>
<sequence length="166" mass="19580">MFGEYMPFDFLYELSQQTGRFEPGLTHNLIRYYTPRYYTLAEKEKSPKGRHLGWTDTETFNHEAVRSYYETTRTEVSETGKFLPLICYEVILPEFVREFRTAGNPEFIVNLTNDKWYGATTESDQHMELGRLRSIELRRWMVRSTNSGISANIDHLGRFVGNKKQD</sequence>
<evidence type="ECO:0000313" key="10">
    <source>
        <dbReference type="EMBL" id="EMG24254.1"/>
    </source>
</evidence>
<dbReference type="InterPro" id="IPR004563">
    <property type="entry name" value="Apolipo_AcylTrfase"/>
</dbReference>
<dbReference type="InterPro" id="IPR003010">
    <property type="entry name" value="C-N_Hydrolase"/>
</dbReference>
<keyword evidence="10" id="KW-0449">Lipoprotein</keyword>
<keyword evidence="6" id="KW-1133">Transmembrane helix</keyword>
<dbReference type="GO" id="GO:0042158">
    <property type="term" value="P:lipoprotein biosynthetic process"/>
    <property type="evidence" value="ECO:0007669"/>
    <property type="project" value="InterPro"/>
</dbReference>
<organism evidence="10 11">
    <name type="scientific">Leptospira interrogans serovar Copenhageni str. LT2050</name>
    <dbReference type="NCBI Taxonomy" id="1001598"/>
    <lineage>
        <taxon>Bacteria</taxon>
        <taxon>Pseudomonadati</taxon>
        <taxon>Spirochaetota</taxon>
        <taxon>Spirochaetia</taxon>
        <taxon>Leptospirales</taxon>
        <taxon>Leptospiraceae</taxon>
        <taxon>Leptospira</taxon>
    </lineage>
</organism>
<evidence type="ECO:0000256" key="8">
    <source>
        <dbReference type="ARBA" id="ARBA00023315"/>
    </source>
</evidence>